<feature type="binding site" evidence="6">
    <location>
        <position position="243"/>
    </location>
    <ligand>
        <name>a divalent metal cation</name>
        <dbReference type="ChEBI" id="CHEBI:60240"/>
        <label>2</label>
        <note>catalytic</note>
    </ligand>
</feature>
<keyword evidence="5 6" id="KW-0378">Hydrolase</keyword>
<dbReference type="EMBL" id="CP021023">
    <property type="protein sequence ID" value="ARN57670.1"/>
    <property type="molecule type" value="Genomic_DNA"/>
</dbReference>
<feature type="binding site" evidence="6">
    <location>
        <position position="84"/>
    </location>
    <ligand>
        <name>substrate</name>
    </ligand>
</feature>
<evidence type="ECO:0000259" key="8">
    <source>
        <dbReference type="Pfam" id="PF00557"/>
    </source>
</evidence>
<evidence type="ECO:0000313" key="9">
    <source>
        <dbReference type="EMBL" id="ARN57670.1"/>
    </source>
</evidence>
<comment type="function">
    <text evidence="1 6">Removes the N-terminal methionine from nascent proteins. The N-terminal methionine is often cleaved when the second residue in the primary sequence is small and uncharged (Met-Ala-, Cys, Gly, Pro, Ser, Thr, or Val). Requires deformylation of the N(alpha)-formylated initiator methionine before it can be hydrolyzed.</text>
</comment>
<dbReference type="GO" id="GO:0004239">
    <property type="term" value="F:initiator methionyl aminopeptidase activity"/>
    <property type="evidence" value="ECO:0007669"/>
    <property type="project" value="UniProtKB-UniRule"/>
</dbReference>
<dbReference type="PANTHER" id="PTHR43330">
    <property type="entry name" value="METHIONINE AMINOPEPTIDASE"/>
    <property type="match status" value="1"/>
</dbReference>
<proteinExistence type="inferred from homology"/>
<feature type="binding site" evidence="6">
    <location>
        <position position="183"/>
    </location>
    <ligand>
        <name>substrate</name>
    </ligand>
</feature>
<keyword evidence="3 6" id="KW-0645">Protease</keyword>
<comment type="subunit">
    <text evidence="6">Monomer.</text>
</comment>
<dbReference type="InterPro" id="IPR000994">
    <property type="entry name" value="Pept_M24"/>
</dbReference>
<evidence type="ECO:0000313" key="10">
    <source>
        <dbReference type="Proteomes" id="UP000193334"/>
    </source>
</evidence>
<evidence type="ECO:0000256" key="3">
    <source>
        <dbReference type="ARBA" id="ARBA00022670"/>
    </source>
</evidence>
<protein>
    <recommendedName>
        <fullName evidence="6 7">Methionine aminopeptidase</fullName>
        <shortName evidence="6">MAP</shortName>
        <shortName evidence="6">MetAP</shortName>
        <ecNumber evidence="6 7">3.4.11.18</ecNumber>
    </recommendedName>
    <alternativeName>
        <fullName evidence="6">Peptidase M</fullName>
    </alternativeName>
</protein>
<dbReference type="AlphaFoldDB" id="A0A1W6LPG1"/>
<dbReference type="Pfam" id="PF00557">
    <property type="entry name" value="Peptidase_M24"/>
    <property type="match status" value="1"/>
</dbReference>
<dbReference type="InterPro" id="IPR001714">
    <property type="entry name" value="Pept_M24_MAP"/>
</dbReference>
<sequence length="258" mass="27373">MGFSIKNSSEIEKMRVSGGIVRKALENVRSICKPGVTTAELDEIAAKTAEEVGAATLFKGQKSPHTPKPFPGAVCASVNEQVVHGIPSSRVELSEGDIVSVDFGVKLDGYCGDSAVTIAVGEVSALKRKLMDVTKAVLDIAINNMAPGKKWSGIAAQMQAKAKSEGFSVVKELVGHGIGKEMHEPPQVPNFVDRFTLNNDFTLREGMVIAVEPMINAGRGAVKTLRDGWTVVTRDGRPSAHFEHTIAVTASGCEVMTG</sequence>
<dbReference type="Gene3D" id="3.90.230.10">
    <property type="entry name" value="Creatinase/methionine aminopeptidase superfamily"/>
    <property type="match status" value="1"/>
</dbReference>
<dbReference type="NCBIfam" id="TIGR00500">
    <property type="entry name" value="met_pdase_I"/>
    <property type="match status" value="1"/>
</dbReference>
<evidence type="ECO:0000256" key="4">
    <source>
        <dbReference type="ARBA" id="ARBA00022723"/>
    </source>
</evidence>
<evidence type="ECO:0000256" key="1">
    <source>
        <dbReference type="ARBA" id="ARBA00002521"/>
    </source>
</evidence>
<feature type="binding site" evidence="6">
    <location>
        <position position="212"/>
    </location>
    <ligand>
        <name>a divalent metal cation</name>
        <dbReference type="ChEBI" id="CHEBI:60240"/>
        <label>2</label>
        <note>catalytic</note>
    </ligand>
</feature>
<organism evidence="9 10">
    <name type="scientific">Sedimentisphaera salicampi</name>
    <dbReference type="NCBI Taxonomy" id="1941349"/>
    <lineage>
        <taxon>Bacteria</taxon>
        <taxon>Pseudomonadati</taxon>
        <taxon>Planctomycetota</taxon>
        <taxon>Phycisphaerae</taxon>
        <taxon>Sedimentisphaerales</taxon>
        <taxon>Sedimentisphaeraceae</taxon>
        <taxon>Sedimentisphaera</taxon>
    </lineage>
</organism>
<feature type="binding site" evidence="6">
    <location>
        <position position="113"/>
    </location>
    <ligand>
        <name>a divalent metal cation</name>
        <dbReference type="ChEBI" id="CHEBI:60240"/>
        <label>2</label>
        <note>catalytic</note>
    </ligand>
</feature>
<dbReference type="EC" id="3.4.11.18" evidence="6 7"/>
<dbReference type="PANTHER" id="PTHR43330:SF27">
    <property type="entry name" value="METHIONINE AMINOPEPTIDASE"/>
    <property type="match status" value="1"/>
</dbReference>
<dbReference type="Proteomes" id="UP000193334">
    <property type="component" value="Chromosome"/>
</dbReference>
<feature type="binding site" evidence="6">
    <location>
        <position position="102"/>
    </location>
    <ligand>
        <name>a divalent metal cation</name>
        <dbReference type="ChEBI" id="CHEBI:60240"/>
        <label>1</label>
    </ligand>
</feature>
<comment type="cofactor">
    <cofactor evidence="6">
        <name>Co(2+)</name>
        <dbReference type="ChEBI" id="CHEBI:48828"/>
    </cofactor>
    <cofactor evidence="6">
        <name>Zn(2+)</name>
        <dbReference type="ChEBI" id="CHEBI:29105"/>
    </cofactor>
    <cofactor evidence="6">
        <name>Mn(2+)</name>
        <dbReference type="ChEBI" id="CHEBI:29035"/>
    </cofactor>
    <cofactor evidence="6">
        <name>Fe(2+)</name>
        <dbReference type="ChEBI" id="CHEBI:29033"/>
    </cofactor>
    <text evidence="6">Binds 2 divalent metal cations per subunit. Has a high-affinity and a low affinity metal-binding site. The true nature of the physiological cofactor is under debate. The enzyme is active with cobalt, zinc, manganese or divalent iron ions. Most likely, methionine aminopeptidases function as mononuclear Fe(2+)-metalloproteases under physiological conditions, and the catalytically relevant metal-binding site has been assigned to the histidine-containing high-affinity site.</text>
</comment>
<feature type="binding site" evidence="6">
    <location>
        <position position="113"/>
    </location>
    <ligand>
        <name>a divalent metal cation</name>
        <dbReference type="ChEBI" id="CHEBI:60240"/>
        <label>1</label>
    </ligand>
</feature>
<dbReference type="InterPro" id="IPR036005">
    <property type="entry name" value="Creatinase/aminopeptidase-like"/>
</dbReference>
<dbReference type="KEGG" id="pbp:STSP1_02091"/>
<reference evidence="10" key="1">
    <citation type="submission" date="2017-04" db="EMBL/GenBank/DDBJ databases">
        <title>Comparative genomics and description of representatives of a novel lineage of planctomycetes thriving in anoxic sediments.</title>
        <authorList>
            <person name="Spring S."/>
            <person name="Bunk B."/>
            <person name="Sproer C."/>
        </authorList>
    </citation>
    <scope>NUCLEOTIDE SEQUENCE [LARGE SCALE GENOMIC DNA]</scope>
    <source>
        <strain evidence="10">ST-PulAB-D4</strain>
    </source>
</reference>
<accession>A0A1W6LPG1</accession>
<gene>
    <name evidence="6 9" type="primary">map</name>
    <name evidence="9" type="ORF">STSP1_02091</name>
</gene>
<dbReference type="PRINTS" id="PR00599">
    <property type="entry name" value="MAPEPTIDASE"/>
</dbReference>
<dbReference type="STRING" id="1941349.STSP1_02091"/>
<dbReference type="GO" id="GO:0070006">
    <property type="term" value="F:metalloaminopeptidase activity"/>
    <property type="evidence" value="ECO:0007669"/>
    <property type="project" value="UniProtKB-UniRule"/>
</dbReference>
<feature type="binding site" evidence="6">
    <location>
        <position position="243"/>
    </location>
    <ligand>
        <name>a divalent metal cation</name>
        <dbReference type="ChEBI" id="CHEBI:60240"/>
        <label>1</label>
    </ligand>
</feature>
<evidence type="ECO:0000256" key="5">
    <source>
        <dbReference type="ARBA" id="ARBA00022801"/>
    </source>
</evidence>
<evidence type="ECO:0000256" key="2">
    <source>
        <dbReference type="ARBA" id="ARBA00022438"/>
    </source>
</evidence>
<dbReference type="HAMAP" id="MF_01974">
    <property type="entry name" value="MetAP_1"/>
    <property type="match status" value="1"/>
</dbReference>
<dbReference type="RefSeq" id="WP_085756295.1">
    <property type="nucleotide sequence ID" value="NZ_CP021023.1"/>
</dbReference>
<dbReference type="GO" id="GO:0046872">
    <property type="term" value="F:metal ion binding"/>
    <property type="evidence" value="ECO:0007669"/>
    <property type="project" value="UniProtKB-UniRule"/>
</dbReference>
<keyword evidence="10" id="KW-1185">Reference proteome</keyword>
<dbReference type="GO" id="GO:0005829">
    <property type="term" value="C:cytosol"/>
    <property type="evidence" value="ECO:0007669"/>
    <property type="project" value="TreeGrafter"/>
</dbReference>
<dbReference type="InterPro" id="IPR002467">
    <property type="entry name" value="Pept_M24A_MAP1"/>
</dbReference>
<feature type="domain" description="Peptidase M24" evidence="8">
    <location>
        <begin position="12"/>
        <end position="250"/>
    </location>
</feature>
<keyword evidence="2 6" id="KW-0031">Aminopeptidase</keyword>
<name>A0A1W6LPG1_9BACT</name>
<dbReference type="CDD" id="cd01086">
    <property type="entry name" value="MetAP1"/>
    <property type="match status" value="1"/>
</dbReference>
<dbReference type="SUPFAM" id="SSF55920">
    <property type="entry name" value="Creatinase/aminopeptidase"/>
    <property type="match status" value="1"/>
</dbReference>
<dbReference type="GO" id="GO:0006508">
    <property type="term" value="P:proteolysis"/>
    <property type="evidence" value="ECO:0007669"/>
    <property type="project" value="UniProtKB-KW"/>
</dbReference>
<evidence type="ECO:0000256" key="7">
    <source>
        <dbReference type="RuleBase" id="RU003653"/>
    </source>
</evidence>
<comment type="similarity">
    <text evidence="6">Belongs to the peptidase M24A family. Methionine aminopeptidase type 1 subfamily.</text>
</comment>
<feature type="binding site" evidence="6">
    <location>
        <position position="176"/>
    </location>
    <ligand>
        <name>a divalent metal cation</name>
        <dbReference type="ChEBI" id="CHEBI:60240"/>
        <label>2</label>
        <note>catalytic</note>
    </ligand>
</feature>
<evidence type="ECO:0000256" key="6">
    <source>
        <dbReference type="HAMAP-Rule" id="MF_01974"/>
    </source>
</evidence>
<keyword evidence="4 6" id="KW-0479">Metal-binding</keyword>
<comment type="catalytic activity">
    <reaction evidence="6 7">
        <text>Release of N-terminal amino acids, preferentially methionine, from peptides and arylamides.</text>
        <dbReference type="EC" id="3.4.11.18"/>
    </reaction>
</comment>